<sequence>MVKTAHGESRHPVHTHRVITLTLTTLLSIATLGLLAHLTNRSRSIGNVTNWEVLGLVTSTLTILTFLFLLLAPRLVHLITELTLTTILFILWVVESALVIHVERATFGGARCGLFSIFRVANICSELRAIEALSIINWILLLFYIIHLFIYAIRSRSRVAGRSTWHQRMSERGRYNDGPVAPTNGTTATTGVNNYPATTQV</sequence>
<dbReference type="AlphaFoldDB" id="A0A409X6H0"/>
<accession>A0A409X6H0</accession>
<dbReference type="InParanoid" id="A0A409X6H0"/>
<evidence type="ECO:0000256" key="2">
    <source>
        <dbReference type="SAM" id="Phobius"/>
    </source>
</evidence>
<keyword evidence="2" id="KW-0812">Transmembrane</keyword>
<protein>
    <recommendedName>
        <fullName evidence="5">MARVEL domain-containing protein</fullName>
    </recommendedName>
</protein>
<feature type="transmembrane region" description="Helical" evidence="2">
    <location>
        <begin position="51"/>
        <end position="72"/>
    </location>
</feature>
<feature type="transmembrane region" description="Helical" evidence="2">
    <location>
        <begin position="135"/>
        <end position="153"/>
    </location>
</feature>
<feature type="transmembrane region" description="Helical" evidence="2">
    <location>
        <begin position="18"/>
        <end position="39"/>
    </location>
</feature>
<feature type="transmembrane region" description="Helical" evidence="2">
    <location>
        <begin position="78"/>
        <end position="100"/>
    </location>
</feature>
<evidence type="ECO:0000313" key="4">
    <source>
        <dbReference type="Proteomes" id="UP000283269"/>
    </source>
</evidence>
<comment type="caution">
    <text evidence="3">The sequence shown here is derived from an EMBL/GenBank/DDBJ whole genome shotgun (WGS) entry which is preliminary data.</text>
</comment>
<evidence type="ECO:0008006" key="5">
    <source>
        <dbReference type="Google" id="ProtNLM"/>
    </source>
</evidence>
<organism evidence="3 4">
    <name type="scientific">Psilocybe cyanescens</name>
    <dbReference type="NCBI Taxonomy" id="93625"/>
    <lineage>
        <taxon>Eukaryota</taxon>
        <taxon>Fungi</taxon>
        <taxon>Dikarya</taxon>
        <taxon>Basidiomycota</taxon>
        <taxon>Agaricomycotina</taxon>
        <taxon>Agaricomycetes</taxon>
        <taxon>Agaricomycetidae</taxon>
        <taxon>Agaricales</taxon>
        <taxon>Agaricineae</taxon>
        <taxon>Strophariaceae</taxon>
        <taxon>Psilocybe</taxon>
    </lineage>
</organism>
<name>A0A409X6H0_PSICY</name>
<evidence type="ECO:0000313" key="3">
    <source>
        <dbReference type="EMBL" id="PPQ86337.1"/>
    </source>
</evidence>
<keyword evidence="2" id="KW-0472">Membrane</keyword>
<reference evidence="3 4" key="1">
    <citation type="journal article" date="2018" name="Evol. Lett.">
        <title>Horizontal gene cluster transfer increased hallucinogenic mushroom diversity.</title>
        <authorList>
            <person name="Reynolds H.T."/>
            <person name="Vijayakumar V."/>
            <person name="Gluck-Thaler E."/>
            <person name="Korotkin H.B."/>
            <person name="Matheny P.B."/>
            <person name="Slot J.C."/>
        </authorList>
    </citation>
    <scope>NUCLEOTIDE SEQUENCE [LARGE SCALE GENOMIC DNA]</scope>
    <source>
        <strain evidence="3 4">2631</strain>
    </source>
</reference>
<dbReference type="EMBL" id="NHYD01002515">
    <property type="protein sequence ID" value="PPQ86337.1"/>
    <property type="molecule type" value="Genomic_DNA"/>
</dbReference>
<keyword evidence="2" id="KW-1133">Transmembrane helix</keyword>
<dbReference type="Proteomes" id="UP000283269">
    <property type="component" value="Unassembled WGS sequence"/>
</dbReference>
<proteinExistence type="predicted"/>
<keyword evidence="4" id="KW-1185">Reference proteome</keyword>
<feature type="compositionally biased region" description="Low complexity" evidence="1">
    <location>
        <begin position="178"/>
        <end position="194"/>
    </location>
</feature>
<feature type="region of interest" description="Disordered" evidence="1">
    <location>
        <begin position="172"/>
        <end position="201"/>
    </location>
</feature>
<evidence type="ECO:0000256" key="1">
    <source>
        <dbReference type="SAM" id="MobiDB-lite"/>
    </source>
</evidence>
<gene>
    <name evidence="3" type="ORF">CVT25_005638</name>
</gene>
<dbReference type="STRING" id="93625.A0A409X6H0"/>